<gene>
    <name evidence="2" type="ORF">SAMN05216203_1298</name>
</gene>
<dbReference type="PANTHER" id="PTHR11571">
    <property type="entry name" value="GLUTATHIONE S-TRANSFERASE"/>
    <property type="match status" value="1"/>
</dbReference>
<dbReference type="GO" id="GO:0006749">
    <property type="term" value="P:glutathione metabolic process"/>
    <property type="evidence" value="ECO:0007669"/>
    <property type="project" value="TreeGrafter"/>
</dbReference>
<dbReference type="Gene3D" id="3.40.30.10">
    <property type="entry name" value="Glutaredoxin"/>
    <property type="match status" value="1"/>
</dbReference>
<dbReference type="PROSITE" id="PS50405">
    <property type="entry name" value="GST_CTER"/>
    <property type="match status" value="1"/>
</dbReference>
<dbReference type="InterPro" id="IPR036282">
    <property type="entry name" value="Glutathione-S-Trfase_C_sf"/>
</dbReference>
<dbReference type="Pfam" id="PF22119">
    <property type="entry name" value="GST_C_8"/>
    <property type="match status" value="1"/>
</dbReference>
<reference evidence="2 3" key="1">
    <citation type="submission" date="2016-10" db="EMBL/GenBank/DDBJ databases">
        <authorList>
            <person name="de Groot N.N."/>
        </authorList>
    </citation>
    <scope>NUCLEOTIDE SEQUENCE [LARGE SCALE GENOMIC DNA]</scope>
    <source>
        <strain evidence="2 3">CGMCC 1.9167</strain>
    </source>
</reference>
<keyword evidence="3" id="KW-1185">Reference proteome</keyword>
<sequence>MQDYELYYWGLPFRGNFIQLFLEEVRADYRKLDASELYPGRNLNIQYPGMAPPYLYDCRAQVWFAQMSAILMHLAKACHFLPDEPEQHTLALKVVLDCHDILMEITNYNGTVMWDQDSWTEFRTHRLADWMAIFEKTGRAHRLKPDAGYLLGSSLTAADIATTALFGTLVHSFPELAADLEHNAPRVASLCRRVEDRPSIRLFLDNQRRELGKAYCGGQIEQSLRDVIG</sequence>
<dbReference type="InterPro" id="IPR036249">
    <property type="entry name" value="Thioredoxin-like_sf"/>
</dbReference>
<dbReference type="EMBL" id="FOYW01000001">
    <property type="protein sequence ID" value="SFR54681.1"/>
    <property type="molecule type" value="Genomic_DNA"/>
</dbReference>
<organism evidence="2 3">
    <name type="scientific">Marinobacter daqiaonensis</name>
    <dbReference type="NCBI Taxonomy" id="650891"/>
    <lineage>
        <taxon>Bacteria</taxon>
        <taxon>Pseudomonadati</taxon>
        <taxon>Pseudomonadota</taxon>
        <taxon>Gammaproteobacteria</taxon>
        <taxon>Pseudomonadales</taxon>
        <taxon>Marinobacteraceae</taxon>
        <taxon>Marinobacter</taxon>
    </lineage>
</organism>
<dbReference type="RefSeq" id="WP_092009935.1">
    <property type="nucleotide sequence ID" value="NZ_FOYW01000001.1"/>
</dbReference>
<evidence type="ECO:0000313" key="3">
    <source>
        <dbReference type="Proteomes" id="UP000198644"/>
    </source>
</evidence>
<dbReference type="PANTHER" id="PTHR11571:SF263">
    <property type="entry name" value="GLUTATHIONE S-TRANSFERASE"/>
    <property type="match status" value="1"/>
</dbReference>
<evidence type="ECO:0000313" key="2">
    <source>
        <dbReference type="EMBL" id="SFR54681.1"/>
    </source>
</evidence>
<dbReference type="InterPro" id="IPR050213">
    <property type="entry name" value="GST_superfamily"/>
</dbReference>
<proteinExistence type="predicted"/>
<dbReference type="AlphaFoldDB" id="A0A1I6HJR3"/>
<dbReference type="InterPro" id="IPR054761">
    <property type="entry name" value="GST_C_proteobact"/>
</dbReference>
<accession>A0A1I6HJR3</accession>
<dbReference type="OrthoDB" id="6043394at2"/>
<feature type="domain" description="GST C-terminal" evidence="1">
    <location>
        <begin position="84"/>
        <end position="215"/>
    </location>
</feature>
<name>A0A1I6HJR3_9GAMM</name>
<dbReference type="GO" id="GO:0004364">
    <property type="term" value="F:glutathione transferase activity"/>
    <property type="evidence" value="ECO:0007669"/>
    <property type="project" value="TreeGrafter"/>
</dbReference>
<dbReference type="Gene3D" id="1.20.1050.10">
    <property type="match status" value="1"/>
</dbReference>
<protein>
    <submittedName>
        <fullName evidence="2">Glutathione S-transferase</fullName>
    </submittedName>
</protein>
<evidence type="ECO:0000259" key="1">
    <source>
        <dbReference type="PROSITE" id="PS50405"/>
    </source>
</evidence>
<dbReference type="STRING" id="650891.SAMN05216203_1298"/>
<dbReference type="Proteomes" id="UP000198644">
    <property type="component" value="Unassembled WGS sequence"/>
</dbReference>
<keyword evidence="2" id="KW-0808">Transferase</keyword>
<dbReference type="SUPFAM" id="SSF52833">
    <property type="entry name" value="Thioredoxin-like"/>
    <property type="match status" value="1"/>
</dbReference>
<dbReference type="InterPro" id="IPR010987">
    <property type="entry name" value="Glutathione-S-Trfase_C-like"/>
</dbReference>
<dbReference type="SUPFAM" id="SSF47616">
    <property type="entry name" value="GST C-terminal domain-like"/>
    <property type="match status" value="1"/>
</dbReference>